<feature type="compositionally biased region" description="Basic and acidic residues" evidence="1">
    <location>
        <begin position="1848"/>
        <end position="1864"/>
    </location>
</feature>
<keyword evidence="4" id="KW-1185">Reference proteome</keyword>
<accession>A0A2A9M8Y7</accession>
<dbReference type="KEGG" id="bbes:BESB_016740"/>
<feature type="compositionally biased region" description="Low complexity" evidence="1">
    <location>
        <begin position="762"/>
        <end position="776"/>
    </location>
</feature>
<dbReference type="Pfam" id="PF03399">
    <property type="entry name" value="SAC3_GANP"/>
    <property type="match status" value="1"/>
</dbReference>
<dbReference type="OrthoDB" id="332872at2759"/>
<dbReference type="VEuPathDB" id="ToxoDB:BESB_016740"/>
<dbReference type="InterPro" id="IPR045107">
    <property type="entry name" value="SAC3/GANP/THP3"/>
</dbReference>
<feature type="region of interest" description="Disordered" evidence="1">
    <location>
        <begin position="2300"/>
        <end position="2411"/>
    </location>
</feature>
<feature type="region of interest" description="Disordered" evidence="1">
    <location>
        <begin position="1193"/>
        <end position="1239"/>
    </location>
</feature>
<feature type="compositionally biased region" description="Basic and acidic residues" evidence="1">
    <location>
        <begin position="1041"/>
        <end position="1063"/>
    </location>
</feature>
<proteinExistence type="predicted"/>
<evidence type="ECO:0000313" key="4">
    <source>
        <dbReference type="Proteomes" id="UP000224006"/>
    </source>
</evidence>
<protein>
    <recommendedName>
        <fullName evidence="2">SAC3/GANP/THP3 conserved domain-containing protein</fullName>
    </recommendedName>
</protein>
<name>A0A2A9M8Y7_BESBE</name>
<feature type="compositionally biased region" description="Pro residues" evidence="1">
    <location>
        <begin position="877"/>
        <end position="895"/>
    </location>
</feature>
<evidence type="ECO:0000259" key="2">
    <source>
        <dbReference type="Pfam" id="PF03399"/>
    </source>
</evidence>
<feature type="compositionally biased region" description="Polar residues" evidence="1">
    <location>
        <begin position="1780"/>
        <end position="1791"/>
    </location>
</feature>
<reference evidence="3 4" key="1">
    <citation type="submission" date="2017-09" db="EMBL/GenBank/DDBJ databases">
        <title>Genome sequencing of Besnoitia besnoiti strain Bb-Ger1.</title>
        <authorList>
            <person name="Schares G."/>
            <person name="Venepally P."/>
            <person name="Lorenzi H.A."/>
        </authorList>
    </citation>
    <scope>NUCLEOTIDE SEQUENCE [LARGE SCALE GENOMIC DNA]</scope>
    <source>
        <strain evidence="3 4">Bb-Ger1</strain>
    </source>
</reference>
<feature type="region of interest" description="Disordered" evidence="1">
    <location>
        <begin position="971"/>
        <end position="1171"/>
    </location>
</feature>
<dbReference type="STRING" id="94643.A0A2A9M8Y7"/>
<dbReference type="GeneID" id="40306735"/>
<feature type="region of interest" description="Disordered" evidence="1">
    <location>
        <begin position="39"/>
        <end position="139"/>
    </location>
</feature>
<feature type="region of interest" description="Disordered" evidence="1">
    <location>
        <begin position="1283"/>
        <end position="1329"/>
    </location>
</feature>
<feature type="region of interest" description="Disordered" evidence="1">
    <location>
        <begin position="2026"/>
        <end position="2068"/>
    </location>
</feature>
<feature type="compositionally biased region" description="Low complexity" evidence="1">
    <location>
        <begin position="896"/>
        <end position="914"/>
    </location>
</feature>
<feature type="region of interest" description="Disordered" evidence="1">
    <location>
        <begin position="690"/>
        <end position="785"/>
    </location>
</feature>
<dbReference type="GO" id="GO:0070390">
    <property type="term" value="C:transcription export complex 2"/>
    <property type="evidence" value="ECO:0007669"/>
    <property type="project" value="TreeGrafter"/>
</dbReference>
<feature type="compositionally biased region" description="Basic and acidic residues" evidence="1">
    <location>
        <begin position="1202"/>
        <end position="1211"/>
    </location>
</feature>
<feature type="compositionally biased region" description="Low complexity" evidence="1">
    <location>
        <begin position="921"/>
        <end position="936"/>
    </location>
</feature>
<feature type="compositionally biased region" description="Low complexity" evidence="1">
    <location>
        <begin position="98"/>
        <end position="124"/>
    </location>
</feature>
<feature type="region of interest" description="Disordered" evidence="1">
    <location>
        <begin position="1780"/>
        <end position="1802"/>
    </location>
</feature>
<feature type="domain" description="SAC3/GANP/THP3 conserved" evidence="2">
    <location>
        <begin position="292"/>
        <end position="641"/>
    </location>
</feature>
<organism evidence="3 4">
    <name type="scientific">Besnoitia besnoiti</name>
    <name type="common">Apicomplexan protozoan</name>
    <dbReference type="NCBI Taxonomy" id="94643"/>
    <lineage>
        <taxon>Eukaryota</taxon>
        <taxon>Sar</taxon>
        <taxon>Alveolata</taxon>
        <taxon>Apicomplexa</taxon>
        <taxon>Conoidasida</taxon>
        <taxon>Coccidia</taxon>
        <taxon>Eucoccidiorida</taxon>
        <taxon>Eimeriorina</taxon>
        <taxon>Sarcocystidae</taxon>
        <taxon>Besnoitia</taxon>
    </lineage>
</organism>
<evidence type="ECO:0000256" key="1">
    <source>
        <dbReference type="SAM" id="MobiDB-lite"/>
    </source>
</evidence>
<dbReference type="PANTHER" id="PTHR12436:SF3">
    <property type="entry name" value="GERMINAL-CENTER ASSOCIATED NUCLEAR PROTEIN"/>
    <property type="match status" value="1"/>
</dbReference>
<dbReference type="EMBL" id="NWUJ01000011">
    <property type="protein sequence ID" value="PFH32356.1"/>
    <property type="molecule type" value="Genomic_DNA"/>
</dbReference>
<sequence>MKPSPLAAAFASAATAGPSSSLFGGGGSLAASASSLPAASSASPFASSSSLFPAASASSSAPFSSFSCSVSSSSADSLFASSSSAPGPPPSAPPFPSAPASSQVSALGSAGSAAPAPRRPACVSLSPPRGSSPSKMVSLSAAPLGSRTASPSLAPSAAVAASASFALSAAAAFSASGSGSALPGRKKAPFVATGGRDRLYTPEGDSVPPPLPTHRVRKLSTRSGVPGAELGAAESANPLLVETEKENPILLKIQDPLQILHQDAGAAAEGAGEAAAAEKGASSFFVGRLYGFCSEEEMLDKQQVCTTSDFERLEAVVPGDPEARIINPLLAVASFRRSDAGKPFHPVGTRPAVWCRRTVHHLLTYSVDADLTNPAGAASDCGFSRGAEKKYLVSRQGRGYAFLDVYNFVRDRLRACWQHLTVQHVQKHRAYIETLEISFRFLIFAEHALASDPSFDRVSNQGLMQTCLDKLMHGYEAVRSFQAKRDFHAYLQRCSELAQANTPSLADVLVYASAYEGEFWGYRILSLMSVSDSERALMGILQRVPAGLLAHRSVRFARAAFEAFRTANVRRYVQLMRTGDFLCGVLMNKFANFARARALRSLVFSRLVQDGRHPVTLHRLRRLLGFDGESDESFLSFLSYFSLTENRTHPREVLVRFSDLKKPLLQDLSSYRKVRATTFASAFLHPPQGISRQKLFDPDYPDDTGDASAPVAPSRGPAMASPSRAFPVSQGGVAGREGSGSPSPPRLSPQSSFPAFPPSPSLPAASAPSPAVSSSQVGGGAASRFSEENLRKMKARLQASSLFSSVAKSAADTPSSLFSAAAPASALPAASSSSRPPSSSSPAAALVSSSPFEKSLGAGAQTSADLASLLHKFQPPFRSPAPGQPAQAPPPPPPAGFAFPSLPSTSVASSSLFAGAAPRGSAESKPAPAPRPAEAATSLGLEQTGTQASEAGAAKLVSLAPSPPVFGCLAAPPALRRERESPSAGGGVEAAEGGRPQMLGKIGVSASPSPSPAQPLLGPSSAAGAQPSFGAAPSPQLGGEARAKELPEAPAAEKHREGDRADAAETAEGGEQEAGAEEEEDARREEVELRSKEPHRAAAVARRERAVERERRENDRREREAEAKQRQQEEEERNRQQQEEERSRQQQEEERSRQQQQEEEELAAMAGEDRELWMNLVGVQGWREGRRRFEVLRSVLSSPAQESKRERRRSSESVASSPRNPGAREEDRPRGARDTAELRAASFASCRSVRRRCSVERDEEGEERRLDQLERVLFFPRVRGISRRRRSDRSASRPRQPAPRTPKSTHRSRSLIKATPAKRTKHRHGLGRSLTPDRAAHALNSLVTSIVHRYRARLLNEAPTGREQDDKNDALQASASPFFACTAVVRQESESETLETAVDGEAASARDTLGVFAKFLLFTSAWLSLDRRPLPRDPVFAQAMDVENNAAGRGPSPCRLIVGDAHQPAGGVERQAGSLRGGGRGGDACSADALVAALLPQALGFLWEREAKAREGGGGIAGTPCCGGVAFSLPAGSTARRAADKAVVLPSAVFWGEAALRGQGDETMQGERSGILASSAAGASSPASSVPVHSCLHIVGSRWVPGAADASWSALRRQKAPAGGDEEREQEGRAFFFREEQVWEGATGVFLSLPFAVAVGDASPSPACSYGRRKGDQRSAAFSSFLLPSATAQRAAVGEESEEMANGEDAKGGEAAASALPVSVFWEDLQVVRGGEAAPGGMRGVIDEAPDARRAREERTKRVWREILVRLVYFVKRLRNSSSASPRHLELSQSSDGKDGNDDGAALGDFEALPPLRLLFTLIVPPHAVRLSDASSQQRTTDARGGFRRGQRSREDAEAEQRPTRVEKTVEEEAQGLVAVALRRRLEAIAADAHGWLDEKTRQDAAALLSSRLVQFTCAGYVPAARTMFSFSTSASPLGAETSSRIPLSSPFTCDGLSEGRLLPASRWLHRAVRSMTRLALETHRLLLLPRPVPLLLSDVLRSQWRLQLQAYLSSPSQAAGEAMPLRVGSLIDGGSGRPAKGARGEEAEQTSDERWREDRRSGESGADSKKDMAVERLREACHLRVSLRLIKQTVEAVEHCVAFSSGLSQWILPPPEWRVACDGFEAMQGEGRAQAEERGEGEGEGRRRRRARRSDCCGLEELEESYTRGNAVKTLRGLQRGLEEKGKRIASFLASGASAAGDGAATRAQMREDEEAFIGWGERAKAAHTVQDVCEALEAQASALFQFSECKPKGQAQAERGPISCLLLVPHPVWGLLQETADEPWKGRLAPWTVVGLDAGLRPLETPEEPARSPETPPSADERPAERSLAQEVAPSDHVCAGRPCGDPSSLVETGPAASSRMTDGAAPTRQSPASALPLDLSEDSRATEEGSASPTADESGTEGRRRRREEEGTRSSLLLVSLIQSAKRCRLGLEAESRETENLIRVILGAKA</sequence>
<feature type="region of interest" description="Disordered" evidence="1">
    <location>
        <begin position="814"/>
        <end position="848"/>
    </location>
</feature>
<feature type="compositionally biased region" description="Acidic residues" evidence="1">
    <location>
        <begin position="1068"/>
        <end position="1080"/>
    </location>
</feature>
<dbReference type="Proteomes" id="UP000224006">
    <property type="component" value="Chromosome X"/>
</dbReference>
<feature type="compositionally biased region" description="Low complexity" evidence="1">
    <location>
        <begin position="1014"/>
        <end position="1023"/>
    </location>
</feature>
<gene>
    <name evidence="3" type="ORF">BESB_016740</name>
</gene>
<dbReference type="Gene3D" id="1.25.40.990">
    <property type="match status" value="1"/>
</dbReference>
<feature type="compositionally biased region" description="Basic and acidic residues" evidence="1">
    <location>
        <begin position="1222"/>
        <end position="1237"/>
    </location>
</feature>
<comment type="caution">
    <text evidence="3">The sequence shown here is derived from an EMBL/GenBank/DDBJ whole genome shotgun (WGS) entry which is preliminary data.</text>
</comment>
<feature type="region of interest" description="Disordered" evidence="1">
    <location>
        <begin position="176"/>
        <end position="195"/>
    </location>
</feature>
<feature type="region of interest" description="Disordered" evidence="1">
    <location>
        <begin position="1828"/>
        <end position="1864"/>
    </location>
</feature>
<dbReference type="GO" id="GO:0006406">
    <property type="term" value="P:mRNA export from nucleus"/>
    <property type="evidence" value="ECO:0007669"/>
    <property type="project" value="TreeGrafter"/>
</dbReference>
<dbReference type="RefSeq" id="XP_029216365.1">
    <property type="nucleotide sequence ID" value="XM_029360389.1"/>
</dbReference>
<feature type="region of interest" description="Disordered" evidence="1">
    <location>
        <begin position="867"/>
        <end position="947"/>
    </location>
</feature>
<feature type="compositionally biased region" description="Basic and acidic residues" evidence="1">
    <location>
        <begin position="2039"/>
        <end position="2068"/>
    </location>
</feature>
<feature type="compositionally biased region" description="Basic residues" evidence="1">
    <location>
        <begin position="1303"/>
        <end position="1326"/>
    </location>
</feature>
<feature type="compositionally biased region" description="Low complexity" evidence="1">
    <location>
        <begin position="39"/>
        <end position="85"/>
    </location>
</feature>
<evidence type="ECO:0000313" key="3">
    <source>
        <dbReference type="EMBL" id="PFH32356.1"/>
    </source>
</evidence>
<feature type="compositionally biased region" description="Pro residues" evidence="1">
    <location>
        <begin position="86"/>
        <end position="97"/>
    </location>
</feature>
<feature type="compositionally biased region" description="Basic and acidic residues" evidence="1">
    <location>
        <begin position="1081"/>
        <end position="1153"/>
    </location>
</feature>
<dbReference type="GO" id="GO:0005737">
    <property type="term" value="C:cytoplasm"/>
    <property type="evidence" value="ECO:0007669"/>
    <property type="project" value="TreeGrafter"/>
</dbReference>
<dbReference type="PANTHER" id="PTHR12436">
    <property type="entry name" value="80 KDA MCM3-ASSOCIATED PROTEIN"/>
    <property type="match status" value="1"/>
</dbReference>
<dbReference type="InterPro" id="IPR005062">
    <property type="entry name" value="SAC3/GANP/THP3_conserved"/>
</dbReference>